<evidence type="ECO:0000313" key="5">
    <source>
        <dbReference type="Proteomes" id="UP000501253"/>
    </source>
</evidence>
<comment type="function">
    <text evidence="2">Probably acts as a heme chaperone, transferring heme to an unknown acceptor. Binds one molecule of heme per monomer, possibly covalently. Binds 1 [4Fe-4S] cluster. The cluster is coordinated with 3 cysteines and an exchangeable S-adenosyl-L-methionine.</text>
</comment>
<sequence>MEVGATANPEARAGLYIHIPFCRAKCPYCDFYSVTHPLEEDSFLSALLTEAKLWSEFWPRDLPLETLYVGGGTPSLLSPRFYERLLEGLAEALPLAPEELTLEANPEGLGLEYLRALRGIGFNRLSIGAQSFSEKGLSALGRRHGPEDTRQAVEAARRAGFENLSLDLIFGWPGQSLSDLQEDLSAALALSPEHLSCYELTVEKGTPFYRLLQEGRLALPSEDLLVAMHETVPEVLEARGLKRYEISNYAHRGRLCRHNLLYWRLKPYLGLGPAAASFWERKRLRNPEDLEEYLRALREGRLPTVVEEVLEGEEALREALFVGLRLLEGVDLEELSRRFGRDPARLFASEIARLRDLGLVTLEKGRLKLTPKGVLLANQVQLHFL</sequence>
<keyword evidence="2" id="KW-0963">Cytoplasm</keyword>
<keyword evidence="5" id="KW-1185">Reference proteome</keyword>
<gene>
    <name evidence="4" type="primary">hemW</name>
    <name evidence="4" type="ORF">FVE67_07070</name>
</gene>
<keyword evidence="2" id="KW-0408">Iron</keyword>
<dbReference type="PROSITE" id="PS51918">
    <property type="entry name" value="RADICAL_SAM"/>
    <property type="match status" value="1"/>
</dbReference>
<dbReference type="SFLD" id="SFLDS00029">
    <property type="entry name" value="Radical_SAM"/>
    <property type="match status" value="1"/>
</dbReference>
<dbReference type="InterPro" id="IPR010723">
    <property type="entry name" value="HemN_C"/>
</dbReference>
<dbReference type="SUPFAM" id="SSF102114">
    <property type="entry name" value="Radical SAM enzymes"/>
    <property type="match status" value="1"/>
</dbReference>
<dbReference type="Pfam" id="PF04055">
    <property type="entry name" value="Radical_SAM"/>
    <property type="match status" value="1"/>
</dbReference>
<evidence type="ECO:0000256" key="1">
    <source>
        <dbReference type="ARBA" id="ARBA00006100"/>
    </source>
</evidence>
<comment type="subcellular location">
    <subcellularLocation>
        <location evidence="2">Cytoplasm</location>
    </subcellularLocation>
</comment>
<evidence type="ECO:0000313" key="4">
    <source>
        <dbReference type="EMBL" id="QJA06570.1"/>
    </source>
</evidence>
<dbReference type="PANTHER" id="PTHR13932:SF5">
    <property type="entry name" value="RADICAL S-ADENOSYL METHIONINE DOMAIN-CONTAINING PROTEIN 1, MITOCHONDRIAL"/>
    <property type="match status" value="1"/>
</dbReference>
<dbReference type="GO" id="GO:0006779">
    <property type="term" value="P:porphyrin-containing compound biosynthetic process"/>
    <property type="evidence" value="ECO:0007669"/>
    <property type="project" value="InterPro"/>
</dbReference>
<dbReference type="Pfam" id="PF06969">
    <property type="entry name" value="HemN_C"/>
    <property type="match status" value="1"/>
</dbReference>
<keyword evidence="2" id="KW-0411">Iron-sulfur</keyword>
<protein>
    <recommendedName>
        <fullName evidence="2">Heme chaperone HemW</fullName>
    </recommendedName>
</protein>
<dbReference type="InterPro" id="IPR007197">
    <property type="entry name" value="rSAM"/>
</dbReference>
<dbReference type="PANTHER" id="PTHR13932">
    <property type="entry name" value="COPROPORPHYRINIGEN III OXIDASE"/>
    <property type="match status" value="1"/>
</dbReference>
<dbReference type="Gene3D" id="3.30.750.200">
    <property type="match status" value="1"/>
</dbReference>
<dbReference type="SFLD" id="SFLDG01065">
    <property type="entry name" value="anaerobic_coproporphyrinogen-I"/>
    <property type="match status" value="1"/>
</dbReference>
<dbReference type="GO" id="GO:0005737">
    <property type="term" value="C:cytoplasm"/>
    <property type="evidence" value="ECO:0007669"/>
    <property type="project" value="UniProtKB-SubCell"/>
</dbReference>
<dbReference type="Proteomes" id="UP000501253">
    <property type="component" value="Chromosome"/>
</dbReference>
<dbReference type="InterPro" id="IPR034505">
    <property type="entry name" value="Coproporphyrinogen-III_oxidase"/>
</dbReference>
<dbReference type="GO" id="GO:0051539">
    <property type="term" value="F:4 iron, 4 sulfur cluster binding"/>
    <property type="evidence" value="ECO:0007669"/>
    <property type="project" value="UniProtKB-UniRule"/>
</dbReference>
<dbReference type="SFLD" id="SFLDF00288">
    <property type="entry name" value="HemN-like__clustered_with_nucl"/>
    <property type="match status" value="1"/>
</dbReference>
<proteinExistence type="inferred from homology"/>
<keyword evidence="2" id="KW-0004">4Fe-4S</keyword>
<organism evidence="4 5">
    <name type="scientific">Thermosulfurimonas marina</name>
    <dbReference type="NCBI Taxonomy" id="2047767"/>
    <lineage>
        <taxon>Bacteria</taxon>
        <taxon>Pseudomonadati</taxon>
        <taxon>Thermodesulfobacteriota</taxon>
        <taxon>Thermodesulfobacteria</taxon>
        <taxon>Thermodesulfobacteriales</taxon>
        <taxon>Thermodesulfobacteriaceae</taxon>
        <taxon>Thermosulfurimonas</taxon>
    </lineage>
</organism>
<evidence type="ECO:0000259" key="3">
    <source>
        <dbReference type="PROSITE" id="PS51918"/>
    </source>
</evidence>
<dbReference type="GO" id="GO:0004109">
    <property type="term" value="F:coproporphyrinogen oxidase activity"/>
    <property type="evidence" value="ECO:0007669"/>
    <property type="project" value="InterPro"/>
</dbReference>
<feature type="domain" description="Radical SAM core" evidence="3">
    <location>
        <begin position="7"/>
        <end position="242"/>
    </location>
</feature>
<reference evidence="4 5" key="1">
    <citation type="submission" date="2019-08" db="EMBL/GenBank/DDBJ databases">
        <title>Complete genome sequence of Thermosulfurimonas marina SU872T, an anaerobic thermophilic chemolithoautotrophic bacterium isolated from a shallow marine hydrothermal vent.</title>
        <authorList>
            <person name="Allioux M."/>
            <person name="Jebbar M."/>
            <person name="Slobodkina G."/>
            <person name="Slobodkin A."/>
            <person name="Moalic Y."/>
            <person name="Frolova A."/>
            <person name="Shao Z."/>
            <person name="Alain K."/>
        </authorList>
    </citation>
    <scope>NUCLEOTIDE SEQUENCE [LARGE SCALE GENOMIC DNA]</scope>
    <source>
        <strain evidence="4 5">SU872</strain>
    </source>
</reference>
<dbReference type="CDD" id="cd01335">
    <property type="entry name" value="Radical_SAM"/>
    <property type="match status" value="1"/>
</dbReference>
<dbReference type="SMART" id="SM00729">
    <property type="entry name" value="Elp3"/>
    <property type="match status" value="1"/>
</dbReference>
<keyword evidence="2" id="KW-0349">Heme</keyword>
<dbReference type="NCBIfam" id="TIGR00539">
    <property type="entry name" value="hemN_rel"/>
    <property type="match status" value="1"/>
</dbReference>
<dbReference type="GO" id="GO:0046872">
    <property type="term" value="F:metal ion binding"/>
    <property type="evidence" value="ECO:0007669"/>
    <property type="project" value="UniProtKB-UniRule"/>
</dbReference>
<dbReference type="InterPro" id="IPR006638">
    <property type="entry name" value="Elp3/MiaA/NifB-like_rSAM"/>
</dbReference>
<accession>A0A6H1WTR5</accession>
<dbReference type="SFLD" id="SFLDF00562">
    <property type="entry name" value="HemN-like__clustered_with_heat"/>
    <property type="match status" value="1"/>
</dbReference>
<evidence type="ECO:0000256" key="2">
    <source>
        <dbReference type="RuleBase" id="RU364116"/>
    </source>
</evidence>
<dbReference type="KEGG" id="tmai:FVE67_07070"/>
<comment type="similarity">
    <text evidence="1">Belongs to the anaerobic coproporphyrinogen-III oxidase family. HemW subfamily.</text>
</comment>
<keyword evidence="2" id="KW-0949">S-adenosyl-L-methionine</keyword>
<dbReference type="InterPro" id="IPR058240">
    <property type="entry name" value="rSAM_sf"/>
</dbReference>
<dbReference type="AlphaFoldDB" id="A0A6H1WTR5"/>
<keyword evidence="2" id="KW-0479">Metal-binding</keyword>
<name>A0A6H1WTR5_9BACT</name>
<dbReference type="InterPro" id="IPR004559">
    <property type="entry name" value="HemW-like"/>
</dbReference>
<dbReference type="EMBL" id="CP042909">
    <property type="protein sequence ID" value="QJA06570.1"/>
    <property type="molecule type" value="Genomic_DNA"/>
</dbReference>
<keyword evidence="2" id="KW-0143">Chaperone</keyword>